<keyword evidence="1" id="KW-0732">Signal</keyword>
<evidence type="ECO:0000256" key="1">
    <source>
        <dbReference type="SAM" id="SignalP"/>
    </source>
</evidence>
<sequence>MLKNILLNFTLLATPFISLAFADGKEIPAVIQWEKGLDEAIAKAKTTGKPILLDIFMIG</sequence>
<proteinExistence type="predicted"/>
<evidence type="ECO:0000313" key="2">
    <source>
        <dbReference type="EMBL" id="GAB61259.1"/>
    </source>
</evidence>
<name>I3IHR4_9BACT</name>
<dbReference type="Proteomes" id="UP000002985">
    <property type="component" value="Unassembled WGS sequence"/>
</dbReference>
<dbReference type="AlphaFoldDB" id="I3IHR4"/>
<gene>
    <name evidence="2" type="ORF">KSU1_B0402</name>
</gene>
<keyword evidence="3" id="KW-1185">Reference proteome</keyword>
<accession>I3IHR4</accession>
<dbReference type="STRING" id="247490.KSU1_B0402"/>
<feature type="signal peptide" evidence="1">
    <location>
        <begin position="1"/>
        <end position="22"/>
    </location>
</feature>
<dbReference type="Gene3D" id="3.40.30.10">
    <property type="entry name" value="Glutaredoxin"/>
    <property type="match status" value="1"/>
</dbReference>
<dbReference type="EMBL" id="BAFH01000002">
    <property type="protein sequence ID" value="GAB61259.1"/>
    <property type="molecule type" value="Genomic_DNA"/>
</dbReference>
<feature type="chain" id="PRO_5003671127" evidence="1">
    <location>
        <begin position="23"/>
        <end position="59"/>
    </location>
</feature>
<protein>
    <submittedName>
        <fullName evidence="2">Uncharacterized protein</fullName>
    </submittedName>
</protein>
<dbReference type="OrthoDB" id="291129at2"/>
<reference evidence="2 3" key="1">
    <citation type="journal article" date="2012" name="FEBS Lett.">
        <title>Anammox organism KSU-1 expresses a NirK-type copper-containing nitrite reductase instead of a NirS-type with cytochrome cd1.</title>
        <authorList>
            <person name="Hira D."/>
            <person name="Toh H."/>
            <person name="Migita C.T."/>
            <person name="Okubo H."/>
            <person name="Nishiyama T."/>
            <person name="Hattori M."/>
            <person name="Furukawa K."/>
            <person name="Fujii T."/>
        </authorList>
    </citation>
    <scope>NUCLEOTIDE SEQUENCE [LARGE SCALE GENOMIC DNA]</scope>
</reference>
<evidence type="ECO:0000313" key="3">
    <source>
        <dbReference type="Proteomes" id="UP000002985"/>
    </source>
</evidence>
<comment type="caution">
    <text evidence="2">The sequence shown here is derived from an EMBL/GenBank/DDBJ whole genome shotgun (WGS) entry which is preliminary data.</text>
</comment>
<organism evidence="2 3">
    <name type="scientific">Candidatus Jettenia caeni</name>
    <dbReference type="NCBI Taxonomy" id="247490"/>
    <lineage>
        <taxon>Bacteria</taxon>
        <taxon>Pseudomonadati</taxon>
        <taxon>Planctomycetota</taxon>
        <taxon>Candidatus Brocadiia</taxon>
        <taxon>Candidatus Brocadiales</taxon>
        <taxon>Candidatus Brocadiaceae</taxon>
        <taxon>Candidatus Jettenia</taxon>
    </lineage>
</organism>